<evidence type="ECO:0000313" key="2">
    <source>
        <dbReference type="EMBL" id="ATX80301.1"/>
    </source>
</evidence>
<reference evidence="2 3" key="1">
    <citation type="submission" date="2016-12" db="EMBL/GenBank/DDBJ databases">
        <title>Isolation and genomic insights into novel planktonic Zetaproteobacteria from stratified waters of the Chesapeake Bay.</title>
        <authorList>
            <person name="McAllister S.M."/>
            <person name="Kato S."/>
            <person name="Chan C.S."/>
            <person name="Chiu B.K."/>
            <person name="Field E.K."/>
        </authorList>
    </citation>
    <scope>NUCLEOTIDE SEQUENCE [LARGE SCALE GENOMIC DNA]</scope>
    <source>
        <strain evidence="2 3">CP-5</strain>
    </source>
</reference>
<dbReference type="InterPro" id="IPR001451">
    <property type="entry name" value="Hexapep"/>
</dbReference>
<dbReference type="Gene3D" id="2.160.10.10">
    <property type="entry name" value="Hexapeptide repeat proteins"/>
    <property type="match status" value="1"/>
</dbReference>
<keyword evidence="3" id="KW-1185">Reference proteome</keyword>
<protein>
    <submittedName>
        <fullName evidence="2">Hexapeptide repeat of succinyl-transferase</fullName>
    </submittedName>
</protein>
<evidence type="ECO:0000256" key="1">
    <source>
        <dbReference type="ARBA" id="ARBA00007274"/>
    </source>
</evidence>
<sequence length="190" mass="19936">MTDFFVHSQGLVDEGAQVGSGTRVWAFAHINSGAVVGEDCNICDHTFIETGVLMGNRVTVKCGVHLWSGVTVEDDVFIGPNATFTNDRVPRSKVYPSQYANTVLRVGCSIGANATMLPGLEVGECALVGAGSVVTTNIPAHALVYGNPARIKGWVCACGEKLSMNENAVADCCGKTYHLTNGVLEVSSVA</sequence>
<dbReference type="OrthoDB" id="272049at2"/>
<dbReference type="GO" id="GO:0016740">
    <property type="term" value="F:transferase activity"/>
    <property type="evidence" value="ECO:0007669"/>
    <property type="project" value="UniProtKB-KW"/>
</dbReference>
<evidence type="ECO:0000313" key="3">
    <source>
        <dbReference type="Proteomes" id="UP000231701"/>
    </source>
</evidence>
<dbReference type="RefSeq" id="WP_100278088.1">
    <property type="nucleotide sequence ID" value="NZ_CP018799.1"/>
</dbReference>
<dbReference type="EMBL" id="CP018799">
    <property type="protein sequence ID" value="ATX80301.1"/>
    <property type="molecule type" value="Genomic_DNA"/>
</dbReference>
<keyword evidence="2" id="KW-0808">Transferase</keyword>
<organism evidence="2 3">
    <name type="scientific">Mariprofundus aestuarium</name>
    <dbReference type="NCBI Taxonomy" id="1921086"/>
    <lineage>
        <taxon>Bacteria</taxon>
        <taxon>Pseudomonadati</taxon>
        <taxon>Pseudomonadota</taxon>
        <taxon>Candidatius Mariprofundia</taxon>
        <taxon>Mariprofundales</taxon>
        <taxon>Mariprofundaceae</taxon>
        <taxon>Mariprofundus</taxon>
    </lineage>
</organism>
<dbReference type="Proteomes" id="UP000231701">
    <property type="component" value="Chromosome"/>
</dbReference>
<dbReference type="Pfam" id="PF00132">
    <property type="entry name" value="Hexapep"/>
    <property type="match status" value="1"/>
</dbReference>
<dbReference type="Pfam" id="PF14602">
    <property type="entry name" value="Hexapep_2"/>
    <property type="match status" value="1"/>
</dbReference>
<dbReference type="InterPro" id="IPR011004">
    <property type="entry name" value="Trimer_LpxA-like_sf"/>
</dbReference>
<dbReference type="KEGG" id="maes:Ga0123461_1889"/>
<dbReference type="InterPro" id="IPR050179">
    <property type="entry name" value="Trans_hexapeptide_repeat"/>
</dbReference>
<dbReference type="SUPFAM" id="SSF51161">
    <property type="entry name" value="Trimeric LpxA-like enzymes"/>
    <property type="match status" value="1"/>
</dbReference>
<dbReference type="CDD" id="cd03358">
    <property type="entry name" value="LbH_WxcM_N_like"/>
    <property type="match status" value="1"/>
</dbReference>
<dbReference type="PANTHER" id="PTHR43300:SF4">
    <property type="entry name" value="ACYL-[ACYL-CARRIER-PROTEIN]--UDP-N-ACETYLGLUCOSAMINE O-ACYLTRANSFERASE"/>
    <property type="match status" value="1"/>
</dbReference>
<dbReference type="AlphaFoldDB" id="A0A2K8L384"/>
<name>A0A2K8L384_MARES</name>
<comment type="similarity">
    <text evidence="1">Belongs to the transferase hexapeptide repeat family.</text>
</comment>
<gene>
    <name evidence="2" type="ORF">Ga0123461_1889</name>
</gene>
<accession>A0A2K8L384</accession>
<dbReference type="PANTHER" id="PTHR43300">
    <property type="entry name" value="ACETYLTRANSFERASE"/>
    <property type="match status" value="1"/>
</dbReference>
<proteinExistence type="inferred from homology"/>